<dbReference type="AlphaFoldDB" id="A0A8S1HHR5"/>
<feature type="domain" description="SET" evidence="5">
    <location>
        <begin position="134"/>
        <end position="251"/>
    </location>
</feature>
<dbReference type="GO" id="GO:0008270">
    <property type="term" value="F:zinc ion binding"/>
    <property type="evidence" value="ECO:0007669"/>
    <property type="project" value="InterPro"/>
</dbReference>
<evidence type="ECO:0000256" key="4">
    <source>
        <dbReference type="ARBA" id="ARBA00022691"/>
    </source>
</evidence>
<keyword evidence="2" id="KW-0158">Chromosome</keyword>
<sequence length="273" mass="30490">MTLGSEAKNHGQRGLVLIEDLSNGKERFAVPVLLSPRQKVDPAVFDYFRYSPRIVDAKKIIQTQHSPSGTGFDCSCQGTCLDEFGCDCSSRVYGKDGRVSNVSVLMKATVRECSSSCACDLWCGNRVAQKGPCYPVEIFARDAKCGWGVRSSVDIPEGAFVGEYTGELINDDEAALRKDNTFLFETVIGMETYTIDAKFYGNYTRFINHSCEPNVKVANVCWDACQDQLVHMCLFSVKEIETGEELTIDYGDAWWINKKFPCLCESSSCRYRP</sequence>
<dbReference type="PROSITE" id="PS50867">
    <property type="entry name" value="PRE_SET"/>
    <property type="match status" value="1"/>
</dbReference>
<comment type="caution">
    <text evidence="7">The sequence shown here is derived from an EMBL/GenBank/DDBJ whole genome shotgun (WGS) entry which is preliminary data.</text>
</comment>
<feature type="domain" description="Pre-SET" evidence="6">
    <location>
        <begin position="72"/>
        <end position="131"/>
    </location>
</feature>
<evidence type="ECO:0008006" key="9">
    <source>
        <dbReference type="Google" id="ProtNLM"/>
    </source>
</evidence>
<dbReference type="Gene3D" id="2.170.270.10">
    <property type="entry name" value="SET domain"/>
    <property type="match status" value="1"/>
</dbReference>
<dbReference type="PANTHER" id="PTHR46307">
    <property type="entry name" value="G9A, ISOFORM B"/>
    <property type="match status" value="1"/>
</dbReference>
<dbReference type="InterPro" id="IPR046341">
    <property type="entry name" value="SET_dom_sf"/>
</dbReference>
<dbReference type="Proteomes" id="UP000835052">
    <property type="component" value="Unassembled WGS sequence"/>
</dbReference>
<evidence type="ECO:0000256" key="2">
    <source>
        <dbReference type="ARBA" id="ARBA00022454"/>
    </source>
</evidence>
<dbReference type="InterPro" id="IPR007728">
    <property type="entry name" value="Pre-SET_dom"/>
</dbReference>
<keyword evidence="8" id="KW-1185">Reference proteome</keyword>
<dbReference type="GO" id="GO:0000785">
    <property type="term" value="C:chromatin"/>
    <property type="evidence" value="ECO:0007669"/>
    <property type="project" value="TreeGrafter"/>
</dbReference>
<dbReference type="SMART" id="SM00468">
    <property type="entry name" value="PreSET"/>
    <property type="match status" value="1"/>
</dbReference>
<dbReference type="OrthoDB" id="5792673at2759"/>
<dbReference type="InterPro" id="IPR001214">
    <property type="entry name" value="SET_dom"/>
</dbReference>
<proteinExistence type="predicted"/>
<gene>
    <name evidence="7" type="ORF">CAUJ_LOCUS9877</name>
</gene>
<dbReference type="GO" id="GO:0032259">
    <property type="term" value="P:methylation"/>
    <property type="evidence" value="ECO:0007669"/>
    <property type="project" value="UniProtKB-KW"/>
</dbReference>
<dbReference type="SMART" id="SM00317">
    <property type="entry name" value="SET"/>
    <property type="match status" value="1"/>
</dbReference>
<comment type="subcellular location">
    <subcellularLocation>
        <location evidence="1">Chromosome</location>
    </subcellularLocation>
</comment>
<dbReference type="Pfam" id="PF00856">
    <property type="entry name" value="SET"/>
    <property type="match status" value="1"/>
</dbReference>
<name>A0A8S1HHR5_9PELO</name>
<organism evidence="7 8">
    <name type="scientific">Caenorhabditis auriculariae</name>
    <dbReference type="NCBI Taxonomy" id="2777116"/>
    <lineage>
        <taxon>Eukaryota</taxon>
        <taxon>Metazoa</taxon>
        <taxon>Ecdysozoa</taxon>
        <taxon>Nematoda</taxon>
        <taxon>Chromadorea</taxon>
        <taxon>Rhabditida</taxon>
        <taxon>Rhabditina</taxon>
        <taxon>Rhabditomorpha</taxon>
        <taxon>Rhabditoidea</taxon>
        <taxon>Rhabditidae</taxon>
        <taxon>Peloderinae</taxon>
        <taxon>Caenorhabditis</taxon>
    </lineage>
</organism>
<dbReference type="GO" id="GO:0002039">
    <property type="term" value="F:p53 binding"/>
    <property type="evidence" value="ECO:0007669"/>
    <property type="project" value="InterPro"/>
</dbReference>
<dbReference type="GO" id="GO:0046974">
    <property type="term" value="F:histone H3K9 methyltransferase activity"/>
    <property type="evidence" value="ECO:0007669"/>
    <property type="project" value="TreeGrafter"/>
</dbReference>
<dbReference type="GO" id="GO:0000122">
    <property type="term" value="P:negative regulation of transcription by RNA polymerase II"/>
    <property type="evidence" value="ECO:0007669"/>
    <property type="project" value="TreeGrafter"/>
</dbReference>
<evidence type="ECO:0000256" key="3">
    <source>
        <dbReference type="ARBA" id="ARBA00022603"/>
    </source>
</evidence>
<keyword evidence="3" id="KW-0489">Methyltransferase</keyword>
<evidence type="ECO:0000256" key="1">
    <source>
        <dbReference type="ARBA" id="ARBA00004286"/>
    </source>
</evidence>
<reference evidence="7" key="1">
    <citation type="submission" date="2020-10" db="EMBL/GenBank/DDBJ databases">
        <authorList>
            <person name="Kikuchi T."/>
        </authorList>
    </citation>
    <scope>NUCLEOTIDE SEQUENCE</scope>
    <source>
        <strain evidence="7">NKZ352</strain>
    </source>
</reference>
<dbReference type="GO" id="GO:0005634">
    <property type="term" value="C:nucleus"/>
    <property type="evidence" value="ECO:0007669"/>
    <property type="project" value="InterPro"/>
</dbReference>
<dbReference type="InterPro" id="IPR043550">
    <property type="entry name" value="EHMT1/EHMT2"/>
</dbReference>
<keyword evidence="3" id="KW-0808">Transferase</keyword>
<dbReference type="PROSITE" id="PS50280">
    <property type="entry name" value="SET"/>
    <property type="match status" value="1"/>
</dbReference>
<protein>
    <recommendedName>
        <fullName evidence="9">SET domain-containing protein</fullName>
    </recommendedName>
</protein>
<evidence type="ECO:0000313" key="8">
    <source>
        <dbReference type="Proteomes" id="UP000835052"/>
    </source>
</evidence>
<evidence type="ECO:0000259" key="6">
    <source>
        <dbReference type="PROSITE" id="PS50867"/>
    </source>
</evidence>
<evidence type="ECO:0000313" key="7">
    <source>
        <dbReference type="EMBL" id="CAD6193958.1"/>
    </source>
</evidence>
<accession>A0A8S1HHR5</accession>
<dbReference type="PANTHER" id="PTHR46307:SF4">
    <property type="entry name" value="G9A, ISOFORM B"/>
    <property type="match status" value="1"/>
</dbReference>
<evidence type="ECO:0000259" key="5">
    <source>
        <dbReference type="PROSITE" id="PS50280"/>
    </source>
</evidence>
<dbReference type="EMBL" id="CAJGYM010000040">
    <property type="protein sequence ID" value="CAD6193958.1"/>
    <property type="molecule type" value="Genomic_DNA"/>
</dbReference>
<keyword evidence="4" id="KW-0949">S-adenosyl-L-methionine</keyword>
<dbReference type="SUPFAM" id="SSF82199">
    <property type="entry name" value="SET domain"/>
    <property type="match status" value="1"/>
</dbReference>